<comment type="caution">
    <text evidence="8">The sequence shown here is derived from an EMBL/GenBank/DDBJ whole genome shotgun (WGS) entry which is preliminary data.</text>
</comment>
<keyword evidence="3" id="KW-0677">Repeat</keyword>
<evidence type="ECO:0000313" key="8">
    <source>
        <dbReference type="EMBL" id="KAF9597752.1"/>
    </source>
</evidence>
<dbReference type="GO" id="GO:0003729">
    <property type="term" value="F:mRNA binding"/>
    <property type="evidence" value="ECO:0007669"/>
    <property type="project" value="TreeGrafter"/>
</dbReference>
<evidence type="ECO:0000256" key="4">
    <source>
        <dbReference type="ARBA" id="ARBA00022917"/>
    </source>
</evidence>
<keyword evidence="4" id="KW-0648">Protein biosynthesis</keyword>
<dbReference type="GO" id="GO:0003755">
    <property type="term" value="F:peptidyl-prolyl cis-trans isomerase activity"/>
    <property type="evidence" value="ECO:0007669"/>
    <property type="project" value="InterPro"/>
</dbReference>
<sequence>MSWNYGSSGLLIVAQSDVDKTNQSYYGESKSNYLTTDGAHEGLVPLRKEGPVHDVRWSSTGSEFLCCLWVWNCVSEDDELFEFKMDEVIDELDRAVMTMKKGEVVESTIALEYGFCGRGRGIRRR</sequence>
<name>A0A835HG98_9MAGN</name>
<dbReference type="OrthoDB" id="2194683at2759"/>
<dbReference type="InterPro" id="IPR046357">
    <property type="entry name" value="PPIase_dom_sf"/>
</dbReference>
<gene>
    <name evidence="8" type="ORF">IFM89_021506</name>
</gene>
<evidence type="ECO:0000256" key="3">
    <source>
        <dbReference type="ARBA" id="ARBA00022737"/>
    </source>
</evidence>
<keyword evidence="1" id="KW-0396">Initiation factor</keyword>
<dbReference type="GO" id="GO:0003743">
    <property type="term" value="F:translation initiation factor activity"/>
    <property type="evidence" value="ECO:0007669"/>
    <property type="project" value="UniProtKB-KW"/>
</dbReference>
<dbReference type="EMBL" id="JADFTS010000007">
    <property type="protein sequence ID" value="KAF9597752.1"/>
    <property type="molecule type" value="Genomic_DNA"/>
</dbReference>
<feature type="domain" description="Translation initiation factor beta propellor-like" evidence="7">
    <location>
        <begin position="1"/>
        <end position="68"/>
    </location>
</feature>
<dbReference type="InterPro" id="IPR011387">
    <property type="entry name" value="TIF2A"/>
</dbReference>
<dbReference type="GO" id="GO:0043022">
    <property type="term" value="F:ribosome binding"/>
    <property type="evidence" value="ECO:0007669"/>
    <property type="project" value="TreeGrafter"/>
</dbReference>
<protein>
    <recommendedName>
        <fullName evidence="5">Rotamase</fullName>
    </recommendedName>
</protein>
<dbReference type="Proteomes" id="UP000631114">
    <property type="component" value="Unassembled WGS sequence"/>
</dbReference>
<dbReference type="GO" id="GO:0000049">
    <property type="term" value="F:tRNA binding"/>
    <property type="evidence" value="ECO:0007669"/>
    <property type="project" value="TreeGrafter"/>
</dbReference>
<dbReference type="Gene3D" id="3.10.50.40">
    <property type="match status" value="1"/>
</dbReference>
<reference evidence="8 9" key="1">
    <citation type="submission" date="2020-10" db="EMBL/GenBank/DDBJ databases">
        <title>The Coptis chinensis genome and diversification of protoberbering-type alkaloids.</title>
        <authorList>
            <person name="Wang B."/>
            <person name="Shu S."/>
            <person name="Song C."/>
            <person name="Liu Y."/>
        </authorList>
    </citation>
    <scope>NUCLEOTIDE SEQUENCE [LARGE SCALE GENOMIC DNA]</scope>
    <source>
        <strain evidence="8">HL-2020</strain>
        <tissue evidence="8">Leaf</tissue>
    </source>
</reference>
<dbReference type="SUPFAM" id="SSF54534">
    <property type="entry name" value="FKBP-like"/>
    <property type="match status" value="1"/>
</dbReference>
<evidence type="ECO:0000313" key="9">
    <source>
        <dbReference type="Proteomes" id="UP000631114"/>
    </source>
</evidence>
<dbReference type="Pfam" id="PF00254">
    <property type="entry name" value="FKBP_C"/>
    <property type="match status" value="1"/>
</dbReference>
<dbReference type="InterPro" id="IPR013979">
    <property type="entry name" value="TIF_beta_prop-like"/>
</dbReference>
<keyword evidence="9" id="KW-1185">Reference proteome</keyword>
<evidence type="ECO:0000259" key="6">
    <source>
        <dbReference type="Pfam" id="PF00254"/>
    </source>
</evidence>
<accession>A0A835HG98</accession>
<evidence type="ECO:0000259" key="7">
    <source>
        <dbReference type="Pfam" id="PF08662"/>
    </source>
</evidence>
<evidence type="ECO:0000256" key="1">
    <source>
        <dbReference type="ARBA" id="ARBA00022540"/>
    </source>
</evidence>
<dbReference type="Pfam" id="PF08662">
    <property type="entry name" value="eIF2A"/>
    <property type="match status" value="1"/>
</dbReference>
<dbReference type="AlphaFoldDB" id="A0A835HG98"/>
<proteinExistence type="predicted"/>
<dbReference type="PANTHER" id="PTHR13227">
    <property type="entry name" value="EUKARYOTIC TRANSLATION INITIATION FACTOR 2A"/>
    <property type="match status" value="1"/>
</dbReference>
<organism evidence="8 9">
    <name type="scientific">Coptis chinensis</name>
    <dbReference type="NCBI Taxonomy" id="261450"/>
    <lineage>
        <taxon>Eukaryota</taxon>
        <taxon>Viridiplantae</taxon>
        <taxon>Streptophyta</taxon>
        <taxon>Embryophyta</taxon>
        <taxon>Tracheophyta</taxon>
        <taxon>Spermatophyta</taxon>
        <taxon>Magnoliopsida</taxon>
        <taxon>Ranunculales</taxon>
        <taxon>Ranunculaceae</taxon>
        <taxon>Coptidoideae</taxon>
        <taxon>Coptis</taxon>
    </lineage>
</organism>
<feature type="domain" description="PPIase FKBP-type" evidence="6">
    <location>
        <begin position="77"/>
        <end position="120"/>
    </location>
</feature>
<evidence type="ECO:0000256" key="5">
    <source>
        <dbReference type="ARBA" id="ARBA00029569"/>
    </source>
</evidence>
<evidence type="ECO:0000256" key="2">
    <source>
        <dbReference type="ARBA" id="ARBA00022574"/>
    </source>
</evidence>
<dbReference type="GO" id="GO:0022627">
    <property type="term" value="C:cytosolic small ribosomal subunit"/>
    <property type="evidence" value="ECO:0007669"/>
    <property type="project" value="TreeGrafter"/>
</dbReference>
<dbReference type="InterPro" id="IPR001179">
    <property type="entry name" value="PPIase_FKBP_dom"/>
</dbReference>
<keyword evidence="2" id="KW-0853">WD repeat</keyword>
<dbReference type="PANTHER" id="PTHR13227:SF0">
    <property type="entry name" value="EUKARYOTIC TRANSLATION INITIATION FACTOR 2A"/>
    <property type="match status" value="1"/>
</dbReference>